<protein>
    <recommendedName>
        <fullName evidence="4">Beta-lactamase-inhibitor-like PepSY-like domain-containing protein</fullName>
    </recommendedName>
</protein>
<evidence type="ECO:0000313" key="3">
    <source>
        <dbReference type="Proteomes" id="UP000541857"/>
    </source>
</evidence>
<sequence length="100" mass="11095">MKKLVLTVAIALGGLSTYATTAFNMNQTEKFEIVAQEEFKEIKAEALPQAVKDALAKDFQTATLDKAYVNDKQEYKLEITLDGAASTVYADKDGNWIEKE</sequence>
<name>A0A7W2R3I9_9FLAO</name>
<accession>A0A7W2R3I9</accession>
<dbReference type="AlphaFoldDB" id="A0A7W2R3I9"/>
<feature type="signal peptide" evidence="1">
    <location>
        <begin position="1"/>
        <end position="21"/>
    </location>
</feature>
<comment type="caution">
    <text evidence="2">The sequence shown here is derived from an EMBL/GenBank/DDBJ whole genome shotgun (WGS) entry which is preliminary data.</text>
</comment>
<keyword evidence="1" id="KW-0732">Signal</keyword>
<feature type="chain" id="PRO_5030562198" description="Beta-lactamase-inhibitor-like PepSY-like domain-containing protein" evidence="1">
    <location>
        <begin position="22"/>
        <end position="100"/>
    </location>
</feature>
<evidence type="ECO:0000313" key="2">
    <source>
        <dbReference type="EMBL" id="MBA6152065.1"/>
    </source>
</evidence>
<evidence type="ECO:0008006" key="4">
    <source>
        <dbReference type="Google" id="ProtNLM"/>
    </source>
</evidence>
<dbReference type="SUPFAM" id="SSF160574">
    <property type="entry name" value="BT0923-like"/>
    <property type="match status" value="1"/>
</dbReference>
<proteinExistence type="predicted"/>
<dbReference type="EMBL" id="JACGLT010000003">
    <property type="protein sequence ID" value="MBA6152065.1"/>
    <property type="molecule type" value="Genomic_DNA"/>
</dbReference>
<dbReference type="RefSeq" id="WP_182203170.1">
    <property type="nucleotide sequence ID" value="NZ_JACGLT010000003.1"/>
</dbReference>
<reference evidence="2 3" key="1">
    <citation type="submission" date="2020-07" db="EMBL/GenBank/DDBJ databases">
        <title>Bacterium isolated from marine sediment.</title>
        <authorList>
            <person name="Shang D."/>
        </authorList>
    </citation>
    <scope>NUCLEOTIDE SEQUENCE [LARGE SCALE GENOMIC DNA]</scope>
    <source>
        <strain evidence="2 3">F6074</strain>
    </source>
</reference>
<evidence type="ECO:0000256" key="1">
    <source>
        <dbReference type="SAM" id="SignalP"/>
    </source>
</evidence>
<dbReference type="Proteomes" id="UP000541857">
    <property type="component" value="Unassembled WGS sequence"/>
</dbReference>
<keyword evidence="3" id="KW-1185">Reference proteome</keyword>
<gene>
    <name evidence="2" type="ORF">H3Z82_04930</name>
</gene>
<organism evidence="2 3">
    <name type="scientific">Gelidibacter maritimus</name>
    <dbReference type="NCBI Taxonomy" id="2761487"/>
    <lineage>
        <taxon>Bacteria</taxon>
        <taxon>Pseudomonadati</taxon>
        <taxon>Bacteroidota</taxon>
        <taxon>Flavobacteriia</taxon>
        <taxon>Flavobacteriales</taxon>
        <taxon>Flavobacteriaceae</taxon>
        <taxon>Gelidibacter</taxon>
    </lineage>
</organism>